<protein>
    <submittedName>
        <fullName evidence="2">Uncharacterized protein</fullName>
    </submittedName>
</protein>
<dbReference type="Proteomes" id="UP000236161">
    <property type="component" value="Unassembled WGS sequence"/>
</dbReference>
<proteinExistence type="predicted"/>
<accession>A0A2H9ZU28</accession>
<name>A0A2H9ZU28_9ASPA</name>
<sequence length="220" mass="25785">MSTRSGLHFRDNEIENTPRDLILQLQEQIKNLTNEVAALKVSKITTSEMPRVTEEHVGASQSHPPRMVIPPPKVTPEPNLLDDDLFYESGDYYHLPRRQTRSIGPRSGAYPLQGEGGRLQYGYDAPYWARNPYQREPPRIPAPRQPYRQDRYPEPRPRRYERETGDARRPERDPDADLTRRVKVDPPTFDGQLDPKVFADWVINMDQFFDWQPMFDLNRV</sequence>
<evidence type="ECO:0000313" key="3">
    <source>
        <dbReference type="Proteomes" id="UP000236161"/>
    </source>
</evidence>
<feature type="compositionally biased region" description="Basic and acidic residues" evidence="1">
    <location>
        <begin position="147"/>
        <end position="184"/>
    </location>
</feature>
<keyword evidence="3" id="KW-1185">Reference proteome</keyword>
<dbReference type="OrthoDB" id="1934635at2759"/>
<gene>
    <name evidence="2" type="ORF">AXF42_Ash015703</name>
</gene>
<dbReference type="EMBL" id="KZ453894">
    <property type="protein sequence ID" value="PKA46809.1"/>
    <property type="molecule type" value="Genomic_DNA"/>
</dbReference>
<feature type="region of interest" description="Disordered" evidence="1">
    <location>
        <begin position="130"/>
        <end position="187"/>
    </location>
</feature>
<dbReference type="AlphaFoldDB" id="A0A2H9ZU28"/>
<evidence type="ECO:0000313" key="2">
    <source>
        <dbReference type="EMBL" id="PKA46809.1"/>
    </source>
</evidence>
<organism evidence="2 3">
    <name type="scientific">Apostasia shenzhenica</name>
    <dbReference type="NCBI Taxonomy" id="1088818"/>
    <lineage>
        <taxon>Eukaryota</taxon>
        <taxon>Viridiplantae</taxon>
        <taxon>Streptophyta</taxon>
        <taxon>Embryophyta</taxon>
        <taxon>Tracheophyta</taxon>
        <taxon>Spermatophyta</taxon>
        <taxon>Magnoliopsida</taxon>
        <taxon>Liliopsida</taxon>
        <taxon>Asparagales</taxon>
        <taxon>Orchidaceae</taxon>
        <taxon>Apostasioideae</taxon>
        <taxon>Apostasia</taxon>
    </lineage>
</organism>
<reference evidence="2 3" key="1">
    <citation type="journal article" date="2017" name="Nature">
        <title>The Apostasia genome and the evolution of orchids.</title>
        <authorList>
            <person name="Zhang G.Q."/>
            <person name="Liu K.W."/>
            <person name="Li Z."/>
            <person name="Lohaus R."/>
            <person name="Hsiao Y.Y."/>
            <person name="Niu S.C."/>
            <person name="Wang J.Y."/>
            <person name="Lin Y.C."/>
            <person name="Xu Q."/>
            <person name="Chen L.J."/>
            <person name="Yoshida K."/>
            <person name="Fujiwara S."/>
            <person name="Wang Z.W."/>
            <person name="Zhang Y.Q."/>
            <person name="Mitsuda N."/>
            <person name="Wang M."/>
            <person name="Liu G.H."/>
            <person name="Pecoraro L."/>
            <person name="Huang H.X."/>
            <person name="Xiao X.J."/>
            <person name="Lin M."/>
            <person name="Wu X.Y."/>
            <person name="Wu W.L."/>
            <person name="Chen Y.Y."/>
            <person name="Chang S.B."/>
            <person name="Sakamoto S."/>
            <person name="Ohme-Takagi M."/>
            <person name="Yagi M."/>
            <person name="Zeng S.J."/>
            <person name="Shen C.Y."/>
            <person name="Yeh C.M."/>
            <person name="Luo Y.B."/>
            <person name="Tsai W.C."/>
            <person name="Van de Peer Y."/>
            <person name="Liu Z.J."/>
        </authorList>
    </citation>
    <scope>NUCLEOTIDE SEQUENCE [LARGE SCALE GENOMIC DNA]</scope>
    <source>
        <strain evidence="3">cv. Shenzhen</strain>
        <tissue evidence="2">Stem</tissue>
    </source>
</reference>
<evidence type="ECO:0000256" key="1">
    <source>
        <dbReference type="SAM" id="MobiDB-lite"/>
    </source>
</evidence>